<dbReference type="AlphaFoldDB" id="A0A1H6INM7"/>
<dbReference type="SUPFAM" id="SSF48019">
    <property type="entry name" value="post-AAA+ oligomerization domain-like"/>
    <property type="match status" value="1"/>
</dbReference>
<dbReference type="Gene3D" id="1.10.8.60">
    <property type="match status" value="1"/>
</dbReference>
<comment type="catalytic activity">
    <reaction evidence="10 11">
        <text>DNA(n) + a 2'-deoxyribonucleoside 5'-triphosphate = DNA(n+1) + diphosphate</text>
        <dbReference type="Rhea" id="RHEA:22508"/>
        <dbReference type="Rhea" id="RHEA-COMP:17339"/>
        <dbReference type="Rhea" id="RHEA-COMP:17340"/>
        <dbReference type="ChEBI" id="CHEBI:33019"/>
        <dbReference type="ChEBI" id="CHEBI:61560"/>
        <dbReference type="ChEBI" id="CHEBI:173112"/>
        <dbReference type="EC" id="2.7.7.7"/>
    </reaction>
</comment>
<dbReference type="CDD" id="cd00009">
    <property type="entry name" value="AAA"/>
    <property type="match status" value="1"/>
</dbReference>
<evidence type="ECO:0000256" key="8">
    <source>
        <dbReference type="ARBA" id="ARBA00022840"/>
    </source>
</evidence>
<evidence type="ECO:0000256" key="7">
    <source>
        <dbReference type="ARBA" id="ARBA00022833"/>
    </source>
</evidence>
<dbReference type="EC" id="2.7.7.7" evidence="11"/>
<evidence type="ECO:0000256" key="4">
    <source>
        <dbReference type="ARBA" id="ARBA00022705"/>
    </source>
</evidence>
<keyword evidence="4 11" id="KW-0235">DNA replication</keyword>
<dbReference type="NCBIfam" id="NF006585">
    <property type="entry name" value="PRK09111.1"/>
    <property type="match status" value="1"/>
</dbReference>
<dbReference type="Pfam" id="PF12362">
    <property type="entry name" value="DUF3646"/>
    <property type="match status" value="1"/>
</dbReference>
<evidence type="ECO:0000313" key="14">
    <source>
        <dbReference type="EMBL" id="SEH49609.1"/>
    </source>
</evidence>
<protein>
    <recommendedName>
        <fullName evidence="11">DNA polymerase III subunit gamma/tau</fullName>
        <ecNumber evidence="11">2.7.7.7</ecNumber>
    </recommendedName>
</protein>
<evidence type="ECO:0000256" key="11">
    <source>
        <dbReference type="RuleBase" id="RU364063"/>
    </source>
</evidence>
<dbReference type="OrthoDB" id="9810148at2"/>
<evidence type="ECO:0000256" key="9">
    <source>
        <dbReference type="ARBA" id="ARBA00022932"/>
    </source>
</evidence>
<comment type="function">
    <text evidence="11">DNA polymerase III is a complex, multichain enzyme responsible for most of the replicative synthesis in bacteria. This DNA polymerase also exhibits 3' to 5' exonuclease activity.</text>
</comment>
<evidence type="ECO:0000256" key="3">
    <source>
        <dbReference type="ARBA" id="ARBA00022695"/>
    </source>
</evidence>
<dbReference type="PANTHER" id="PTHR11669:SF0">
    <property type="entry name" value="PROTEIN STICHEL-LIKE 2"/>
    <property type="match status" value="1"/>
</dbReference>
<keyword evidence="5" id="KW-0479">Metal-binding</keyword>
<organism evidence="14 15">
    <name type="scientific">Magnetospirillum fulvum</name>
    <name type="common">Rhodospirillum fulvum</name>
    <dbReference type="NCBI Taxonomy" id="1082"/>
    <lineage>
        <taxon>Bacteria</taxon>
        <taxon>Pseudomonadati</taxon>
        <taxon>Pseudomonadota</taxon>
        <taxon>Alphaproteobacteria</taxon>
        <taxon>Rhodospirillales</taxon>
        <taxon>Rhodospirillaceae</taxon>
        <taxon>Magnetospirillum</taxon>
    </lineage>
</organism>
<feature type="region of interest" description="Disordered" evidence="12">
    <location>
        <begin position="566"/>
        <end position="599"/>
    </location>
</feature>
<dbReference type="RefSeq" id="WP_074769309.1">
    <property type="nucleotide sequence ID" value="NZ_FNWO01000011.1"/>
</dbReference>
<dbReference type="InterPro" id="IPR050238">
    <property type="entry name" value="DNA_Rep/Repair_Clamp_Loader"/>
</dbReference>
<gene>
    <name evidence="11" type="primary">dnaX</name>
    <name evidence="14" type="ORF">SAMN04244559_02631</name>
</gene>
<keyword evidence="8 11" id="KW-0067">ATP-binding</keyword>
<comment type="similarity">
    <text evidence="1 11">Belongs to the DnaX/STICHEL family.</text>
</comment>
<dbReference type="EMBL" id="FNWO01000011">
    <property type="protein sequence ID" value="SEH49609.1"/>
    <property type="molecule type" value="Genomic_DNA"/>
</dbReference>
<keyword evidence="9 11" id="KW-0239">DNA-directed DNA polymerase</keyword>
<dbReference type="NCBIfam" id="TIGR02397">
    <property type="entry name" value="dnaX_nterm"/>
    <property type="match status" value="1"/>
</dbReference>
<dbReference type="InterPro" id="IPR022107">
    <property type="entry name" value="DNA_pol_III_gamma/tau_C"/>
</dbReference>
<dbReference type="Gene3D" id="3.40.50.300">
    <property type="entry name" value="P-loop containing nucleotide triphosphate hydrolases"/>
    <property type="match status" value="1"/>
</dbReference>
<dbReference type="GO" id="GO:0046872">
    <property type="term" value="F:metal ion binding"/>
    <property type="evidence" value="ECO:0007669"/>
    <property type="project" value="UniProtKB-KW"/>
</dbReference>
<comment type="subunit">
    <text evidence="11">DNA polymerase III contains a core (composed of alpha, epsilon and theta chains) that associates with a tau subunit. This core dimerizes to form the POLIII' complex. PolIII' associates with the gamma complex (composed of gamma, delta, delta', psi and chi chains) and with the beta chain to form the complete DNA polymerase III complex.</text>
</comment>
<evidence type="ECO:0000256" key="5">
    <source>
        <dbReference type="ARBA" id="ARBA00022723"/>
    </source>
</evidence>
<reference evidence="15" key="1">
    <citation type="submission" date="2016-10" db="EMBL/GenBank/DDBJ databases">
        <authorList>
            <person name="Varghese N."/>
            <person name="Submissions S."/>
        </authorList>
    </citation>
    <scope>NUCLEOTIDE SEQUENCE [LARGE SCALE GENOMIC DNA]</scope>
    <source>
        <strain evidence="15">DSM 13234</strain>
    </source>
</reference>
<dbReference type="GO" id="GO:0003887">
    <property type="term" value="F:DNA-directed DNA polymerase activity"/>
    <property type="evidence" value="ECO:0007669"/>
    <property type="project" value="UniProtKB-KW"/>
</dbReference>
<keyword evidence="15" id="KW-1185">Reference proteome</keyword>
<dbReference type="InterPro" id="IPR012763">
    <property type="entry name" value="DNA_pol_III_sug/sutau_N"/>
</dbReference>
<evidence type="ECO:0000259" key="13">
    <source>
        <dbReference type="SMART" id="SM00382"/>
    </source>
</evidence>
<evidence type="ECO:0000313" key="15">
    <source>
        <dbReference type="Proteomes" id="UP000182983"/>
    </source>
</evidence>
<dbReference type="InterPro" id="IPR022754">
    <property type="entry name" value="DNA_pol_III_gamma-3"/>
</dbReference>
<accession>A0A1H6INM7</accession>
<evidence type="ECO:0000256" key="6">
    <source>
        <dbReference type="ARBA" id="ARBA00022741"/>
    </source>
</evidence>
<feature type="compositionally biased region" description="Acidic residues" evidence="12">
    <location>
        <begin position="578"/>
        <end position="599"/>
    </location>
</feature>
<evidence type="ECO:0000256" key="10">
    <source>
        <dbReference type="ARBA" id="ARBA00049244"/>
    </source>
</evidence>
<dbReference type="Pfam" id="PF22608">
    <property type="entry name" value="DNAX_ATPase_lid"/>
    <property type="match status" value="1"/>
</dbReference>
<dbReference type="SUPFAM" id="SSF52540">
    <property type="entry name" value="P-loop containing nucleoside triphosphate hydrolases"/>
    <property type="match status" value="1"/>
</dbReference>
<dbReference type="GO" id="GO:0005524">
    <property type="term" value="F:ATP binding"/>
    <property type="evidence" value="ECO:0007669"/>
    <property type="project" value="UniProtKB-KW"/>
</dbReference>
<feature type="region of interest" description="Disordered" evidence="12">
    <location>
        <begin position="393"/>
        <end position="435"/>
    </location>
</feature>
<evidence type="ECO:0000256" key="1">
    <source>
        <dbReference type="ARBA" id="ARBA00006360"/>
    </source>
</evidence>
<dbReference type="Pfam" id="PF12169">
    <property type="entry name" value="DNA_pol3_gamma3"/>
    <property type="match status" value="1"/>
</dbReference>
<dbReference type="InterPro" id="IPR027417">
    <property type="entry name" value="P-loop_NTPase"/>
</dbReference>
<dbReference type="InterPro" id="IPR045085">
    <property type="entry name" value="HLD_clamp_pol_III_gamma_tau"/>
</dbReference>
<dbReference type="GO" id="GO:0006261">
    <property type="term" value="P:DNA-templated DNA replication"/>
    <property type="evidence" value="ECO:0007669"/>
    <property type="project" value="TreeGrafter"/>
</dbReference>
<dbReference type="FunFam" id="1.10.8.60:FF:000013">
    <property type="entry name" value="DNA polymerase III subunit gamma/tau"/>
    <property type="match status" value="1"/>
</dbReference>
<keyword evidence="3 11" id="KW-0548">Nucleotidyltransferase</keyword>
<sequence length="599" mass="63752">MTDSPAPAPYRVLARKYRPTDFAGLIGQEAMVRTLSNAIRGGRLAHAFVLTGVRGVGKTTTARIIARALNCIGPDGKGGPTIEPCGVCEHCRAIAEDRHVDILEMDAASRTGIDDIRELTNQVRYRPTSARYKVFILDEVHMLSEKAWNALLKTLEEPPEHMKFVFCTTEIRKVPVTVLSRCQRFDLRRVEMDVLSRHFAAIAAKEEAEIEPGALAMIARAADGSVRDGLSLLDQAISHGGRQVSEAQVRDMLGLADRARVFDLLDAVFKGEIAPALDLIDQQYAAGADPVVVIQDMLELVHWLTRLKVSPAAADTAGVSETERVRGAEMATKLSLAALTRAWQMLLKGLAETRSAPSPIQAAEMAVVRLAFAAELPSPAELVEQLRSGAVALPAPRGPSGGGGGGAPSGGGRVEAIGSHAPAPSGSGGGGAVALRAEPVPLEPPVALPPMPTSFADMVALFSERREGVLAVSLRSQVNPVSFAPGRIEWRQQSKAPSDLAPKVARLLSEWTGRRWTVALNATDPAEPTLAEQEAGAELRRRQDAANHPLVKAVMTAFPGAAIEAVRDLDTAPSPEPAPDEGEGDAGPDIELFPGEEDL</sequence>
<keyword evidence="6 11" id="KW-0547">Nucleotide-binding</keyword>
<keyword evidence="7" id="KW-0862">Zinc</keyword>
<dbReference type="Pfam" id="PF13177">
    <property type="entry name" value="DNA_pol3_delta2"/>
    <property type="match status" value="1"/>
</dbReference>
<dbReference type="Gene3D" id="1.20.272.10">
    <property type="match status" value="1"/>
</dbReference>
<proteinExistence type="inferred from homology"/>
<keyword evidence="2 11" id="KW-0808">Transferase</keyword>
<dbReference type="PANTHER" id="PTHR11669">
    <property type="entry name" value="REPLICATION FACTOR C / DNA POLYMERASE III GAMMA-TAU SUBUNIT"/>
    <property type="match status" value="1"/>
</dbReference>
<dbReference type="CDD" id="cd18137">
    <property type="entry name" value="HLD_clamp_pol_III_gamma_tau"/>
    <property type="match status" value="1"/>
</dbReference>
<dbReference type="FunFam" id="3.40.50.300:FF:000014">
    <property type="entry name" value="DNA polymerase III subunit gamma/tau"/>
    <property type="match status" value="1"/>
</dbReference>
<dbReference type="InterPro" id="IPR008921">
    <property type="entry name" value="DNA_pol3_clamp-load_cplx_C"/>
</dbReference>
<feature type="compositionally biased region" description="Gly residues" evidence="12">
    <location>
        <begin position="399"/>
        <end position="413"/>
    </location>
</feature>
<dbReference type="FunFam" id="1.20.272.10:FF:000003">
    <property type="entry name" value="DNA polymerase III subunit gamma/tau"/>
    <property type="match status" value="1"/>
</dbReference>
<evidence type="ECO:0000256" key="2">
    <source>
        <dbReference type="ARBA" id="ARBA00022679"/>
    </source>
</evidence>
<dbReference type="GO" id="GO:0009360">
    <property type="term" value="C:DNA polymerase III complex"/>
    <property type="evidence" value="ECO:0007669"/>
    <property type="project" value="InterPro"/>
</dbReference>
<dbReference type="SMART" id="SM00382">
    <property type="entry name" value="AAA"/>
    <property type="match status" value="1"/>
</dbReference>
<evidence type="ECO:0000256" key="12">
    <source>
        <dbReference type="SAM" id="MobiDB-lite"/>
    </source>
</evidence>
<feature type="domain" description="AAA+ ATPase" evidence="13">
    <location>
        <begin position="44"/>
        <end position="191"/>
    </location>
</feature>
<dbReference type="GO" id="GO:0003677">
    <property type="term" value="F:DNA binding"/>
    <property type="evidence" value="ECO:0007669"/>
    <property type="project" value="InterPro"/>
</dbReference>
<name>A0A1H6INM7_MAGFU</name>
<dbReference type="Proteomes" id="UP000182983">
    <property type="component" value="Unassembled WGS sequence"/>
</dbReference>
<dbReference type="InterPro" id="IPR003593">
    <property type="entry name" value="AAA+_ATPase"/>
</dbReference>